<dbReference type="InterPro" id="IPR032675">
    <property type="entry name" value="LRR_dom_sf"/>
</dbReference>
<evidence type="ECO:0000313" key="1">
    <source>
        <dbReference type="EMBL" id="TVU06704.1"/>
    </source>
</evidence>
<proteinExistence type="predicted"/>
<feature type="non-terminal residue" evidence="1">
    <location>
        <position position="513"/>
    </location>
</feature>
<accession>A0A5J9T619</accession>
<comment type="caution">
    <text evidence="1">The sequence shown here is derived from an EMBL/GenBank/DDBJ whole genome shotgun (WGS) entry which is preliminary data.</text>
</comment>
<dbReference type="Gramene" id="TVU06704">
    <property type="protein sequence ID" value="TVU06704"/>
    <property type="gene ID" value="EJB05_49929"/>
</dbReference>
<organism evidence="1 2">
    <name type="scientific">Eragrostis curvula</name>
    <name type="common">weeping love grass</name>
    <dbReference type="NCBI Taxonomy" id="38414"/>
    <lineage>
        <taxon>Eukaryota</taxon>
        <taxon>Viridiplantae</taxon>
        <taxon>Streptophyta</taxon>
        <taxon>Embryophyta</taxon>
        <taxon>Tracheophyta</taxon>
        <taxon>Spermatophyta</taxon>
        <taxon>Magnoliopsida</taxon>
        <taxon>Liliopsida</taxon>
        <taxon>Poales</taxon>
        <taxon>Poaceae</taxon>
        <taxon>PACMAD clade</taxon>
        <taxon>Chloridoideae</taxon>
        <taxon>Eragrostideae</taxon>
        <taxon>Eragrostidinae</taxon>
        <taxon>Eragrostis</taxon>
    </lineage>
</organism>
<dbReference type="PANTHER" id="PTHR34709">
    <property type="entry name" value="OS10G0396666 PROTEIN"/>
    <property type="match status" value="1"/>
</dbReference>
<dbReference type="InterPro" id="IPR036047">
    <property type="entry name" value="F-box-like_dom_sf"/>
</dbReference>
<dbReference type="AlphaFoldDB" id="A0A5J9T619"/>
<evidence type="ECO:0008006" key="3">
    <source>
        <dbReference type="Google" id="ProtNLM"/>
    </source>
</evidence>
<dbReference type="EMBL" id="RWGY01000051">
    <property type="protein sequence ID" value="TVU06704.1"/>
    <property type="molecule type" value="Genomic_DNA"/>
</dbReference>
<dbReference type="PANTHER" id="PTHR34709:SF79">
    <property type="entry name" value="F-BOX DOMAIN-CONTAINING PROTEIN"/>
    <property type="match status" value="1"/>
</dbReference>
<dbReference type="OrthoDB" id="10590031at2759"/>
<dbReference type="Proteomes" id="UP000324897">
    <property type="component" value="Unassembled WGS sequence"/>
</dbReference>
<reference evidence="1 2" key="1">
    <citation type="journal article" date="2019" name="Sci. Rep.">
        <title>A high-quality genome of Eragrostis curvula grass provides insights into Poaceae evolution and supports new strategies to enhance forage quality.</title>
        <authorList>
            <person name="Carballo J."/>
            <person name="Santos B.A.C.M."/>
            <person name="Zappacosta D."/>
            <person name="Garbus I."/>
            <person name="Selva J.P."/>
            <person name="Gallo C.A."/>
            <person name="Diaz A."/>
            <person name="Albertini E."/>
            <person name="Caccamo M."/>
            <person name="Echenique V."/>
        </authorList>
    </citation>
    <scope>NUCLEOTIDE SEQUENCE [LARGE SCALE GENOMIC DNA]</scope>
    <source>
        <strain evidence="2">cv. Victoria</strain>
        <tissue evidence="1">Leaf</tissue>
    </source>
</reference>
<dbReference type="SUPFAM" id="SSF81383">
    <property type="entry name" value="F-box domain"/>
    <property type="match status" value="1"/>
</dbReference>
<evidence type="ECO:0000313" key="2">
    <source>
        <dbReference type="Proteomes" id="UP000324897"/>
    </source>
</evidence>
<dbReference type="SUPFAM" id="SSF52047">
    <property type="entry name" value="RNI-like"/>
    <property type="match status" value="1"/>
</dbReference>
<sequence>MQICTHTETNPVAGSLPMEAAGDVDRISALPDDLLHVILGFLPDANAAARTAVLARRWRRVWIHARRLALLETEVACAAAPCRFAGFVDWVFAQRGDADVASLVIRMKRADCASPERVNEWIHYAMRHVVESFVLHLPSYWSREQRRAVVLPSHGSAASTIWMSVPRYVIQLPISGAAKYKQLRLNCTKLQLFMLIFMQFTQQLTALRISEASFGKTPPGGLTLGDFVSTSCPRLRKLEIEFPTGLPELVLRAEALEELHLSDAADLLNLDVTAPKLRVLRIKSWFQRITSSNSSVVRVAASSALEEIGIYSFPNSMSAKLDIHDLTSVRRVTDLTLAVHGQFYQDIGVGLLLLKNCPRVEHVDVLVVHLPYRTSSSSNLLASASEHKLRFANVRSMALEARLSPRHHQLVASMSLPLEDSWTWECYCGGQDVWKSNEKICLKFLEEGKISGFIGTIQEMDILNLLFACSPSINSIILRANPEIRYAAAMIRMLMTEEEADDQEEDDTETETI</sequence>
<dbReference type="Gene3D" id="3.80.10.10">
    <property type="entry name" value="Ribonuclease Inhibitor"/>
    <property type="match status" value="1"/>
</dbReference>
<protein>
    <recommendedName>
        <fullName evidence="3">F-box domain-containing protein</fullName>
    </recommendedName>
</protein>
<name>A0A5J9T619_9POAL</name>
<feature type="non-terminal residue" evidence="1">
    <location>
        <position position="1"/>
    </location>
</feature>
<keyword evidence="2" id="KW-1185">Reference proteome</keyword>
<dbReference type="InterPro" id="IPR055312">
    <property type="entry name" value="FBL15-like"/>
</dbReference>
<gene>
    <name evidence="1" type="ORF">EJB05_49929</name>
</gene>